<dbReference type="PANTHER" id="PTHR46268:SF6">
    <property type="entry name" value="UNIVERSAL STRESS PROTEIN UP12"/>
    <property type="match status" value="1"/>
</dbReference>
<evidence type="ECO:0000313" key="3">
    <source>
        <dbReference type="EMBL" id="BEQ13496.1"/>
    </source>
</evidence>
<feature type="domain" description="UspA" evidence="2">
    <location>
        <begin position="3"/>
        <end position="142"/>
    </location>
</feature>
<dbReference type="InterPro" id="IPR006016">
    <property type="entry name" value="UspA"/>
</dbReference>
<dbReference type="Proteomes" id="UP001366166">
    <property type="component" value="Chromosome"/>
</dbReference>
<dbReference type="Pfam" id="PF00582">
    <property type="entry name" value="Usp"/>
    <property type="match status" value="1"/>
</dbReference>
<sequence length="163" mass="18531">MKSKVLIPVDTARNSLTAEEHAIKLSWRMPLTVTLLNVLNTKRLEQHGISPDDQQRIKDSMRRRAEKVLQAAAEPFQKADIEYDIRIEEGQPAVVICREAEEGGYDMVILPQSGFSELEEILGGSVVHNVLWKCKTPILLVKHSQQQLEEQRKKLAQGELLPR</sequence>
<evidence type="ECO:0000313" key="4">
    <source>
        <dbReference type="Proteomes" id="UP001366166"/>
    </source>
</evidence>
<evidence type="ECO:0000256" key="1">
    <source>
        <dbReference type="ARBA" id="ARBA00008791"/>
    </source>
</evidence>
<dbReference type="Gene3D" id="3.40.50.620">
    <property type="entry name" value="HUPs"/>
    <property type="match status" value="1"/>
</dbReference>
<dbReference type="CDD" id="cd00293">
    <property type="entry name" value="USP-like"/>
    <property type="match status" value="1"/>
</dbReference>
<proteinExistence type="inferred from homology"/>
<dbReference type="PANTHER" id="PTHR46268">
    <property type="entry name" value="STRESS RESPONSE PROTEIN NHAX"/>
    <property type="match status" value="1"/>
</dbReference>
<gene>
    <name evidence="3" type="primary">uspA</name>
    <name evidence="3" type="ORF">FAK_05620</name>
</gene>
<dbReference type="SUPFAM" id="SSF52402">
    <property type="entry name" value="Adenine nucleotide alpha hydrolases-like"/>
    <property type="match status" value="1"/>
</dbReference>
<dbReference type="RefSeq" id="WP_338605206.1">
    <property type="nucleotide sequence ID" value="NZ_AP028679.1"/>
</dbReference>
<dbReference type="AlphaFoldDB" id="A0AAU9EHN9"/>
<dbReference type="PRINTS" id="PR01438">
    <property type="entry name" value="UNVRSLSTRESS"/>
</dbReference>
<reference evidence="4" key="1">
    <citation type="journal article" date="2023" name="Arch. Microbiol.">
        <title>Desulfoferula mesophilus gen. nov. sp. nov., a mesophilic sulfate-reducing bacterium isolated from a brackish lake sediment.</title>
        <authorList>
            <person name="Watanabe T."/>
            <person name="Yabe T."/>
            <person name="Tsuji J.M."/>
            <person name="Fukui M."/>
        </authorList>
    </citation>
    <scope>NUCLEOTIDE SEQUENCE [LARGE SCALE GENOMIC DNA]</scope>
    <source>
        <strain evidence="4">12FAK</strain>
    </source>
</reference>
<name>A0AAU9EHN9_9BACT</name>
<dbReference type="KEGG" id="dmp:FAK_05620"/>
<accession>A0AAU9EHN9</accession>
<comment type="similarity">
    <text evidence="1">Belongs to the universal stress protein A family.</text>
</comment>
<protein>
    <recommendedName>
        <fullName evidence="2">UspA domain-containing protein</fullName>
    </recommendedName>
</protein>
<dbReference type="InterPro" id="IPR006015">
    <property type="entry name" value="Universal_stress_UspA"/>
</dbReference>
<dbReference type="EMBL" id="AP028679">
    <property type="protein sequence ID" value="BEQ13496.1"/>
    <property type="molecule type" value="Genomic_DNA"/>
</dbReference>
<organism evidence="3 4">
    <name type="scientific">Desulfoferula mesophila</name>
    <dbReference type="NCBI Taxonomy" id="3058419"/>
    <lineage>
        <taxon>Bacteria</taxon>
        <taxon>Pseudomonadati</taxon>
        <taxon>Thermodesulfobacteriota</taxon>
        <taxon>Desulfarculia</taxon>
        <taxon>Desulfarculales</taxon>
        <taxon>Desulfarculaceae</taxon>
        <taxon>Desulfoferula</taxon>
    </lineage>
</organism>
<dbReference type="InterPro" id="IPR014729">
    <property type="entry name" value="Rossmann-like_a/b/a_fold"/>
</dbReference>
<evidence type="ECO:0000259" key="2">
    <source>
        <dbReference type="Pfam" id="PF00582"/>
    </source>
</evidence>
<keyword evidence="4" id="KW-1185">Reference proteome</keyword>